<protein>
    <submittedName>
        <fullName evidence="3">USP domain-containing protein</fullName>
    </submittedName>
</protein>
<organism evidence="2 3">
    <name type="scientific">Toxocara canis</name>
    <name type="common">Canine roundworm</name>
    <dbReference type="NCBI Taxonomy" id="6265"/>
    <lineage>
        <taxon>Eukaryota</taxon>
        <taxon>Metazoa</taxon>
        <taxon>Ecdysozoa</taxon>
        <taxon>Nematoda</taxon>
        <taxon>Chromadorea</taxon>
        <taxon>Rhabditida</taxon>
        <taxon>Spirurina</taxon>
        <taxon>Ascaridomorpha</taxon>
        <taxon>Ascaridoidea</taxon>
        <taxon>Toxocaridae</taxon>
        <taxon>Toxocara</taxon>
    </lineage>
</organism>
<keyword evidence="2" id="KW-1185">Reference proteome</keyword>
<evidence type="ECO:0000313" key="3">
    <source>
        <dbReference type="WBParaSite" id="TCNE_0001614501-mRNA-1"/>
    </source>
</evidence>
<accession>A0A183V5X4</accession>
<reference evidence="1 2" key="2">
    <citation type="submission" date="2018-11" db="EMBL/GenBank/DDBJ databases">
        <authorList>
            <consortium name="Pathogen Informatics"/>
        </authorList>
    </citation>
    <scope>NUCLEOTIDE SEQUENCE [LARGE SCALE GENOMIC DNA]</scope>
</reference>
<dbReference type="WBParaSite" id="TCNE_0001614501-mRNA-1">
    <property type="protein sequence ID" value="TCNE_0001614501-mRNA-1"/>
    <property type="gene ID" value="TCNE_0001614501"/>
</dbReference>
<evidence type="ECO:0000313" key="2">
    <source>
        <dbReference type="Proteomes" id="UP000050794"/>
    </source>
</evidence>
<gene>
    <name evidence="1" type="ORF">TCNE_LOCUS16144</name>
</gene>
<reference evidence="3" key="1">
    <citation type="submission" date="2016-06" db="UniProtKB">
        <authorList>
            <consortium name="WormBaseParasite"/>
        </authorList>
    </citation>
    <scope>IDENTIFICATION</scope>
</reference>
<dbReference type="EMBL" id="UYWY01023357">
    <property type="protein sequence ID" value="VDM47465.1"/>
    <property type="molecule type" value="Genomic_DNA"/>
</dbReference>
<name>A0A183V5X4_TOXCA</name>
<dbReference type="AlphaFoldDB" id="A0A183V5X4"/>
<dbReference type="Proteomes" id="UP000050794">
    <property type="component" value="Unassembled WGS sequence"/>
</dbReference>
<evidence type="ECO:0000313" key="1">
    <source>
        <dbReference type="EMBL" id="VDM47465.1"/>
    </source>
</evidence>
<proteinExistence type="predicted"/>
<sequence length="174" mass="19617">MTQLSIEEAEHEFVRLLDRIEPRKVATFLDWIADSFVVVNGENHGKKSERTEVCSDLPVWRSCEVAQADALLRRIALEMRNELPVTAVLDSETKYWPTSGLDSDCNPQTTVHVDSFLYEEDDVDDLVDEGLLSRNYCTKCGSKEVKPLTFISHSLGVDQASSCFLVSTCQRNVT</sequence>